<evidence type="ECO:0000256" key="9">
    <source>
        <dbReference type="HAMAP-Rule" id="MF_01693"/>
    </source>
</evidence>
<feature type="binding site" evidence="9">
    <location>
        <position position="22"/>
    </location>
    <ligand>
        <name>substrate</name>
    </ligand>
</feature>
<feature type="binding site" evidence="9">
    <location>
        <position position="206"/>
    </location>
    <ligand>
        <name>pyridoxal 5'-phosphate</name>
        <dbReference type="ChEBI" id="CHEBI:597326"/>
    </ligand>
</feature>
<proteinExistence type="inferred from homology"/>
<dbReference type="Pfam" id="PF00155">
    <property type="entry name" value="Aminotran_1_2"/>
    <property type="match status" value="1"/>
</dbReference>
<comment type="pathway">
    <text evidence="2 9">Cofactor biosynthesis; biotin biosynthesis.</text>
</comment>
<dbReference type="HAMAP" id="MF_01693">
    <property type="entry name" value="BioF_aminotrans_2"/>
    <property type="match status" value="1"/>
</dbReference>
<dbReference type="InterPro" id="IPR022834">
    <property type="entry name" value="AONS_Proteobacteria"/>
</dbReference>
<comment type="cofactor">
    <cofactor evidence="1 9 10">
        <name>pyridoxal 5'-phosphate</name>
        <dbReference type="ChEBI" id="CHEBI:597326"/>
    </cofactor>
</comment>
<protein>
    <recommendedName>
        <fullName evidence="9">8-amino-7-oxononanoate synthase</fullName>
        <shortName evidence="9">AONS</shortName>
        <ecNumber evidence="9">2.3.1.47</ecNumber>
    </recommendedName>
    <alternativeName>
        <fullName evidence="9">7-keto-8-amino-pelargonic acid synthase</fullName>
        <shortName evidence="9">7-KAP synthase</shortName>
        <shortName evidence="9">KAPA synthase</shortName>
    </alternativeName>
    <alternativeName>
        <fullName evidence="9">8-amino-7-ketopelargonate synthase</fullName>
    </alternativeName>
</protein>
<evidence type="ECO:0000256" key="1">
    <source>
        <dbReference type="ARBA" id="ARBA00001933"/>
    </source>
</evidence>
<keyword evidence="6 9" id="KW-0093">Biotin biosynthesis</keyword>
<gene>
    <name evidence="9" type="primary">bioF</name>
    <name evidence="13" type="ORF">BCV30_14810</name>
</gene>
<dbReference type="InterPro" id="IPR004723">
    <property type="entry name" value="AONS_Archaea/Proteobacteria"/>
</dbReference>
<dbReference type="SUPFAM" id="SSF53383">
    <property type="entry name" value="PLP-dependent transferases"/>
    <property type="match status" value="1"/>
</dbReference>
<dbReference type="RefSeq" id="WP_102266571.1">
    <property type="nucleotide sequence ID" value="NZ_MCSH01000036.1"/>
</dbReference>
<name>A0A2N7BLS7_9VIBR</name>
<comment type="subunit">
    <text evidence="4 9">Homodimer.</text>
</comment>
<dbReference type="GO" id="GO:0008710">
    <property type="term" value="F:8-amino-7-oxononanoate synthase activity"/>
    <property type="evidence" value="ECO:0007669"/>
    <property type="project" value="UniProtKB-UniRule"/>
</dbReference>
<evidence type="ECO:0000256" key="2">
    <source>
        <dbReference type="ARBA" id="ARBA00004746"/>
    </source>
</evidence>
<comment type="catalytic activity">
    <reaction evidence="8 9">
        <text>6-carboxyhexanoyl-[ACP] + L-alanine + H(+) = (8S)-8-amino-7-oxononanoate + holo-[ACP] + CO2</text>
        <dbReference type="Rhea" id="RHEA:42288"/>
        <dbReference type="Rhea" id="RHEA-COMP:9685"/>
        <dbReference type="Rhea" id="RHEA-COMP:9955"/>
        <dbReference type="ChEBI" id="CHEBI:15378"/>
        <dbReference type="ChEBI" id="CHEBI:16526"/>
        <dbReference type="ChEBI" id="CHEBI:57972"/>
        <dbReference type="ChEBI" id="CHEBI:64479"/>
        <dbReference type="ChEBI" id="CHEBI:78846"/>
        <dbReference type="ChEBI" id="CHEBI:149468"/>
        <dbReference type="EC" id="2.3.1.47"/>
    </reaction>
</comment>
<dbReference type="InterPro" id="IPR050087">
    <property type="entry name" value="AON_synthase_class-II"/>
</dbReference>
<dbReference type="InterPro" id="IPR015422">
    <property type="entry name" value="PyrdxlP-dep_Trfase_small"/>
</dbReference>
<feature type="binding site" evidence="9">
    <location>
        <position position="134"/>
    </location>
    <ligand>
        <name>substrate</name>
    </ligand>
</feature>
<feature type="binding site" evidence="9">
    <location>
        <begin position="109"/>
        <end position="110"/>
    </location>
    <ligand>
        <name>pyridoxal 5'-phosphate</name>
        <dbReference type="ChEBI" id="CHEBI:597326"/>
    </ligand>
</feature>
<dbReference type="Proteomes" id="UP000235778">
    <property type="component" value="Unassembled WGS sequence"/>
</dbReference>
<evidence type="ECO:0000256" key="6">
    <source>
        <dbReference type="ARBA" id="ARBA00022756"/>
    </source>
</evidence>
<evidence type="ECO:0000256" key="11">
    <source>
        <dbReference type="SAM" id="MobiDB-lite"/>
    </source>
</evidence>
<dbReference type="PROSITE" id="PS00599">
    <property type="entry name" value="AA_TRANSFER_CLASS_2"/>
    <property type="match status" value="1"/>
</dbReference>
<keyword evidence="5 9" id="KW-0808">Transferase</keyword>
<dbReference type="GO" id="GO:0030170">
    <property type="term" value="F:pyridoxal phosphate binding"/>
    <property type="evidence" value="ECO:0007669"/>
    <property type="project" value="UniProtKB-UniRule"/>
</dbReference>
<dbReference type="Gene3D" id="3.40.640.10">
    <property type="entry name" value="Type I PLP-dependent aspartate aminotransferase-like (Major domain)"/>
    <property type="match status" value="1"/>
</dbReference>
<evidence type="ECO:0000259" key="12">
    <source>
        <dbReference type="Pfam" id="PF00155"/>
    </source>
</evidence>
<dbReference type="NCBIfam" id="TIGR00858">
    <property type="entry name" value="bioF"/>
    <property type="match status" value="1"/>
</dbReference>
<dbReference type="PANTHER" id="PTHR13693">
    <property type="entry name" value="CLASS II AMINOTRANSFERASE/8-AMINO-7-OXONONANOATE SYNTHASE"/>
    <property type="match status" value="1"/>
</dbReference>
<dbReference type="InterPro" id="IPR015421">
    <property type="entry name" value="PyrdxlP-dep_Trfase_major"/>
</dbReference>
<evidence type="ECO:0000256" key="7">
    <source>
        <dbReference type="ARBA" id="ARBA00022898"/>
    </source>
</evidence>
<evidence type="ECO:0000256" key="8">
    <source>
        <dbReference type="ARBA" id="ARBA00047715"/>
    </source>
</evidence>
<feature type="binding site" evidence="9">
    <location>
        <position position="348"/>
    </location>
    <ligand>
        <name>substrate</name>
    </ligand>
</feature>
<evidence type="ECO:0000313" key="14">
    <source>
        <dbReference type="Proteomes" id="UP000235778"/>
    </source>
</evidence>
<dbReference type="Gene3D" id="3.90.1150.10">
    <property type="entry name" value="Aspartate Aminotransferase, domain 1"/>
    <property type="match status" value="1"/>
</dbReference>
<sequence>MPLFKSRIKSALAHRREQGLTRQLKVLENSNSPLLNSEGSRFINFSSNDYLGLANDPELVDAWQTGLSQYGAGSAASPLVTGFSPAHRNLEAQLCEWLGFERAILFSSGFSANQALLFSLLEKDDSLLQDKLNHASLMEAGMLSPATMKRFKHNDTQHLESLLSRSPQSLVVTEGVFSMDGDQAPLNQISNLINRYDSWLAVDDAHGIGVLGDKGAGSCSTAQISPDILVVTFGKAFGLSGAAILCSSEVGDYLTQFARHHVYSTAMPPSQAVALSHACKMIQTQEWRREKLTELGALYAEQMSGVKGFIDTQTPIKPFLIGEAQAALSIAEELKRNQVWVTAIRPPTVPIGTARLRITLTANHSQEQILQLTDSLLQAIERSNDSGSQPSIESSFELKKEAQ</sequence>
<evidence type="ECO:0000256" key="3">
    <source>
        <dbReference type="ARBA" id="ARBA00010008"/>
    </source>
</evidence>
<evidence type="ECO:0000256" key="10">
    <source>
        <dbReference type="PIRSR" id="PIRSR604723-51"/>
    </source>
</evidence>
<dbReference type="InterPro" id="IPR004839">
    <property type="entry name" value="Aminotransferase_I/II_large"/>
</dbReference>
<dbReference type="UniPathway" id="UPA00078"/>
<reference evidence="14" key="1">
    <citation type="submission" date="2016-07" db="EMBL/GenBank/DDBJ databases">
        <title>Nontailed viruses are major unrecognized killers of bacteria in the ocean.</title>
        <authorList>
            <person name="Kauffman K."/>
            <person name="Hussain F."/>
            <person name="Yang J."/>
            <person name="Arevalo P."/>
            <person name="Brown J."/>
            <person name="Cutler M."/>
            <person name="Kelly L."/>
            <person name="Polz M.F."/>
        </authorList>
    </citation>
    <scope>NUCLEOTIDE SEQUENCE [LARGE SCALE GENOMIC DNA]</scope>
    <source>
        <strain evidence="14">10N.286.55.C1</strain>
    </source>
</reference>
<dbReference type="CDD" id="cd06454">
    <property type="entry name" value="KBL_like"/>
    <property type="match status" value="1"/>
</dbReference>
<keyword evidence="7 9" id="KW-0663">Pyridoxal phosphate</keyword>
<dbReference type="EC" id="2.3.1.47" evidence="9"/>
<dbReference type="EMBL" id="MCSI01000151">
    <property type="protein sequence ID" value="PME59053.1"/>
    <property type="molecule type" value="Genomic_DNA"/>
</dbReference>
<feature type="domain" description="Aminotransferase class I/classII large" evidence="12">
    <location>
        <begin position="42"/>
        <end position="375"/>
    </location>
</feature>
<organism evidence="13 14">
    <name type="scientific">Vibrio lentus</name>
    <dbReference type="NCBI Taxonomy" id="136468"/>
    <lineage>
        <taxon>Bacteria</taxon>
        <taxon>Pseudomonadati</taxon>
        <taxon>Pseudomonadota</taxon>
        <taxon>Gammaproteobacteria</taxon>
        <taxon>Vibrionales</taxon>
        <taxon>Vibrionaceae</taxon>
        <taxon>Vibrio</taxon>
    </lineage>
</organism>
<evidence type="ECO:0000313" key="13">
    <source>
        <dbReference type="EMBL" id="PME59053.1"/>
    </source>
</evidence>
<dbReference type="InterPro" id="IPR015424">
    <property type="entry name" value="PyrdxlP-dep_Trfase"/>
</dbReference>
<dbReference type="GO" id="GO:0009102">
    <property type="term" value="P:biotin biosynthetic process"/>
    <property type="evidence" value="ECO:0007669"/>
    <property type="project" value="UniProtKB-UniRule"/>
</dbReference>
<evidence type="ECO:0000256" key="5">
    <source>
        <dbReference type="ARBA" id="ARBA00022679"/>
    </source>
</evidence>
<feature type="modified residue" description="N6-(pyridoxal phosphate)lysine" evidence="9 10">
    <location>
        <position position="235"/>
    </location>
</feature>
<accession>A0A2N7BLS7</accession>
<evidence type="ECO:0000256" key="4">
    <source>
        <dbReference type="ARBA" id="ARBA00011738"/>
    </source>
</evidence>
<dbReference type="PANTHER" id="PTHR13693:SF100">
    <property type="entry name" value="8-AMINO-7-OXONONANOATE SYNTHASE"/>
    <property type="match status" value="1"/>
</dbReference>
<feature type="binding site" evidence="9">
    <location>
        <position position="232"/>
    </location>
    <ligand>
        <name>pyridoxal 5'-phosphate</name>
        <dbReference type="ChEBI" id="CHEBI:597326"/>
    </ligand>
</feature>
<comment type="similarity">
    <text evidence="3 9">Belongs to the class-II pyridoxal-phosphate-dependent aminotransferase family. BioF subfamily.</text>
</comment>
<dbReference type="InterPro" id="IPR001917">
    <property type="entry name" value="Aminotrans_II_pyridoxalP_BS"/>
</dbReference>
<feature type="compositionally biased region" description="Polar residues" evidence="11">
    <location>
        <begin position="385"/>
        <end position="394"/>
    </location>
</feature>
<feature type="region of interest" description="Disordered" evidence="11">
    <location>
        <begin position="383"/>
        <end position="403"/>
    </location>
</feature>
<comment type="function">
    <text evidence="9">Catalyzes the decarboxylative condensation of pimeloyl-[acyl-carrier protein] and L-alanine to produce 8-amino-7-oxononanoate (AON), [acyl-carrier protein], and carbon dioxide.</text>
</comment>
<feature type="binding site" evidence="9">
    <location>
        <position position="178"/>
    </location>
    <ligand>
        <name>pyridoxal 5'-phosphate</name>
        <dbReference type="ChEBI" id="CHEBI:597326"/>
    </ligand>
</feature>
<comment type="caution">
    <text evidence="13">The sequence shown here is derived from an EMBL/GenBank/DDBJ whole genome shotgun (WGS) entry which is preliminary data.</text>
</comment>
<dbReference type="AlphaFoldDB" id="A0A2N7BLS7"/>